<sequence>MPEHSDIQSCYVQAKGLRLHYLMRSPISTETQTPTLIFLHGFPEYSGVWHHQLDFFGQIARAIALDLPGYNRSEGPGALAEFSVPNLVEIVAEFIRQVSDGQPVVLVAHDWGGALAWPLAARYPELLSHLIILNAAHPSTFTREMMQNPKQRAMSDYIHTFLSSDAEKALADDDFALLKQHSITHVKGGISPELETGYRDSWQCDGVLTRMLNYYRAMPQLFPREGSDTSSLDKQNGGPTKQLADFKIPQIYIRVPTLVLWGEQDSAFDISVLDGLSEYIDDYTEQRFPDATHWLHHEEPEAISSAISQFLAR</sequence>
<keyword evidence="1 3" id="KW-0378">Hydrolase</keyword>
<dbReference type="GO" id="GO:0016787">
    <property type="term" value="F:hydrolase activity"/>
    <property type="evidence" value="ECO:0007669"/>
    <property type="project" value="UniProtKB-KW"/>
</dbReference>
<dbReference type="InterPro" id="IPR000073">
    <property type="entry name" value="AB_hydrolase_1"/>
</dbReference>
<proteinExistence type="predicted"/>
<organism evidence="3 4">
    <name type="scientific">Alteromonas arenosi</name>
    <dbReference type="NCBI Taxonomy" id="3055817"/>
    <lineage>
        <taxon>Bacteria</taxon>
        <taxon>Pseudomonadati</taxon>
        <taxon>Pseudomonadota</taxon>
        <taxon>Gammaproteobacteria</taxon>
        <taxon>Alteromonadales</taxon>
        <taxon>Alteromonadaceae</taxon>
        <taxon>Alteromonas/Salinimonas group</taxon>
        <taxon>Alteromonas</taxon>
    </lineage>
</organism>
<name>A0ABT7SWG4_9ALTE</name>
<dbReference type="EMBL" id="JAUCBP010000007">
    <property type="protein sequence ID" value="MDM7860508.1"/>
    <property type="molecule type" value="Genomic_DNA"/>
</dbReference>
<dbReference type="InterPro" id="IPR000639">
    <property type="entry name" value="Epox_hydrolase-like"/>
</dbReference>
<dbReference type="Pfam" id="PF00561">
    <property type="entry name" value="Abhydrolase_1"/>
    <property type="match status" value="1"/>
</dbReference>
<dbReference type="RefSeq" id="WP_289364804.1">
    <property type="nucleotide sequence ID" value="NZ_JAUCBP010000007.1"/>
</dbReference>
<dbReference type="PRINTS" id="PR00111">
    <property type="entry name" value="ABHYDROLASE"/>
</dbReference>
<keyword evidence="4" id="KW-1185">Reference proteome</keyword>
<protein>
    <submittedName>
        <fullName evidence="3">Alpha/beta hydrolase</fullName>
    </submittedName>
</protein>
<evidence type="ECO:0000313" key="4">
    <source>
        <dbReference type="Proteomes" id="UP001234343"/>
    </source>
</evidence>
<dbReference type="PANTHER" id="PTHR43329">
    <property type="entry name" value="EPOXIDE HYDROLASE"/>
    <property type="match status" value="1"/>
</dbReference>
<dbReference type="InterPro" id="IPR029058">
    <property type="entry name" value="AB_hydrolase_fold"/>
</dbReference>
<dbReference type="Gene3D" id="3.40.50.1820">
    <property type="entry name" value="alpha/beta hydrolase"/>
    <property type="match status" value="1"/>
</dbReference>
<comment type="caution">
    <text evidence="3">The sequence shown here is derived from an EMBL/GenBank/DDBJ whole genome shotgun (WGS) entry which is preliminary data.</text>
</comment>
<reference evidence="3 4" key="1">
    <citation type="submission" date="2023-06" db="EMBL/GenBank/DDBJ databases">
        <title>Alteromonas sp. ASW11-36 isolated from intertidal sand.</title>
        <authorList>
            <person name="Li Y."/>
        </authorList>
    </citation>
    <scope>NUCLEOTIDE SEQUENCE [LARGE SCALE GENOMIC DNA]</scope>
    <source>
        <strain evidence="3 4">ASW11-36</strain>
    </source>
</reference>
<evidence type="ECO:0000259" key="2">
    <source>
        <dbReference type="Pfam" id="PF00561"/>
    </source>
</evidence>
<feature type="domain" description="AB hydrolase-1" evidence="2">
    <location>
        <begin position="34"/>
        <end position="300"/>
    </location>
</feature>
<dbReference type="PRINTS" id="PR00412">
    <property type="entry name" value="EPOXHYDRLASE"/>
</dbReference>
<evidence type="ECO:0000313" key="3">
    <source>
        <dbReference type="EMBL" id="MDM7860508.1"/>
    </source>
</evidence>
<dbReference type="SUPFAM" id="SSF53474">
    <property type="entry name" value="alpha/beta-Hydrolases"/>
    <property type="match status" value="1"/>
</dbReference>
<accession>A0ABT7SWG4</accession>
<dbReference type="Proteomes" id="UP001234343">
    <property type="component" value="Unassembled WGS sequence"/>
</dbReference>
<evidence type="ECO:0000256" key="1">
    <source>
        <dbReference type="ARBA" id="ARBA00022801"/>
    </source>
</evidence>
<gene>
    <name evidence="3" type="ORF">QTP81_07855</name>
</gene>